<organism evidence="2 3">
    <name type="scientific">Acrocarpospora corrugata</name>
    <dbReference type="NCBI Taxonomy" id="35763"/>
    <lineage>
        <taxon>Bacteria</taxon>
        <taxon>Bacillati</taxon>
        <taxon>Actinomycetota</taxon>
        <taxon>Actinomycetes</taxon>
        <taxon>Streptosporangiales</taxon>
        <taxon>Streptosporangiaceae</taxon>
        <taxon>Acrocarpospora</taxon>
    </lineage>
</organism>
<dbReference type="AlphaFoldDB" id="A0A5M3VT94"/>
<dbReference type="InterPro" id="IPR007278">
    <property type="entry name" value="DUF397"/>
</dbReference>
<keyword evidence="3" id="KW-1185">Reference proteome</keyword>
<accession>A0A5M3VT94</accession>
<proteinExistence type="predicted"/>
<evidence type="ECO:0000313" key="2">
    <source>
        <dbReference type="EMBL" id="GER98312.1"/>
    </source>
</evidence>
<feature type="domain" description="DUF397" evidence="1">
    <location>
        <begin position="3"/>
        <end position="49"/>
    </location>
</feature>
<sequence>MTWIHSSHGSAVELTGLGDGFAMRNSGQPDGAVLCFTAAEITAFILGVKDGEFDDLIDPAS</sequence>
<evidence type="ECO:0000313" key="3">
    <source>
        <dbReference type="Proteomes" id="UP000334990"/>
    </source>
</evidence>
<dbReference type="RefSeq" id="WP_155334768.1">
    <property type="nucleotide sequence ID" value="NZ_BAAABN010000078.1"/>
</dbReference>
<gene>
    <name evidence="2" type="ORF">Acor_03740</name>
</gene>
<comment type="caution">
    <text evidence="2">The sequence shown here is derived from an EMBL/GenBank/DDBJ whole genome shotgun (WGS) entry which is preliminary data.</text>
</comment>
<evidence type="ECO:0000259" key="1">
    <source>
        <dbReference type="Pfam" id="PF04149"/>
    </source>
</evidence>
<reference evidence="2 3" key="1">
    <citation type="submission" date="2019-10" db="EMBL/GenBank/DDBJ databases">
        <title>Whole genome shotgun sequence of Acrocarpospora corrugata NBRC 13972.</title>
        <authorList>
            <person name="Ichikawa N."/>
            <person name="Kimura A."/>
            <person name="Kitahashi Y."/>
            <person name="Komaki H."/>
            <person name="Oguchi A."/>
        </authorList>
    </citation>
    <scope>NUCLEOTIDE SEQUENCE [LARGE SCALE GENOMIC DNA]</scope>
    <source>
        <strain evidence="2 3">NBRC 13972</strain>
    </source>
</reference>
<dbReference type="OrthoDB" id="4558943at2"/>
<dbReference type="EMBL" id="BLAD01000036">
    <property type="protein sequence ID" value="GER98312.1"/>
    <property type="molecule type" value="Genomic_DNA"/>
</dbReference>
<dbReference type="Proteomes" id="UP000334990">
    <property type="component" value="Unassembled WGS sequence"/>
</dbReference>
<dbReference type="Pfam" id="PF04149">
    <property type="entry name" value="DUF397"/>
    <property type="match status" value="1"/>
</dbReference>
<protein>
    <submittedName>
        <fullName evidence="2">DUF397 domain-containing protein</fullName>
    </submittedName>
</protein>
<name>A0A5M3VT94_9ACTN</name>